<feature type="compositionally biased region" description="Low complexity" evidence="1">
    <location>
        <begin position="62"/>
        <end position="84"/>
    </location>
</feature>
<evidence type="ECO:0000313" key="2">
    <source>
        <dbReference type="EMBL" id="CAJ0565770.1"/>
    </source>
</evidence>
<evidence type="ECO:0000256" key="1">
    <source>
        <dbReference type="SAM" id="MobiDB-lite"/>
    </source>
</evidence>
<protein>
    <submittedName>
        <fullName evidence="2">Uncharacterized protein</fullName>
    </submittedName>
</protein>
<feature type="compositionally biased region" description="Low complexity" evidence="1">
    <location>
        <begin position="13"/>
        <end position="33"/>
    </location>
</feature>
<feature type="compositionally biased region" description="Polar residues" evidence="1">
    <location>
        <begin position="40"/>
        <end position="61"/>
    </location>
</feature>
<dbReference type="AlphaFoldDB" id="A0AA36CCD8"/>
<proteinExistence type="predicted"/>
<dbReference type="EMBL" id="CATQJA010001100">
    <property type="protein sequence ID" value="CAJ0565770.1"/>
    <property type="molecule type" value="Genomic_DNA"/>
</dbReference>
<dbReference type="Proteomes" id="UP001177023">
    <property type="component" value="Unassembled WGS sequence"/>
</dbReference>
<feature type="region of interest" description="Disordered" evidence="1">
    <location>
        <begin position="101"/>
        <end position="133"/>
    </location>
</feature>
<sequence>MSSEKKPDDAVQSDSSTGSTTTSSPTTSSAPPSIGVCLQVVNSFIDSPNGSQPDVMSSEQMTTVASDNSSAATTSSSSTSRAPPSIAVCLEVVGIFSGSADAPAVMPHLSPNTPMEEGDPQEDAASVSTPHLR</sequence>
<keyword evidence="3" id="KW-1185">Reference proteome</keyword>
<organism evidence="2 3">
    <name type="scientific">Mesorhabditis spiculigera</name>
    <dbReference type="NCBI Taxonomy" id="96644"/>
    <lineage>
        <taxon>Eukaryota</taxon>
        <taxon>Metazoa</taxon>
        <taxon>Ecdysozoa</taxon>
        <taxon>Nematoda</taxon>
        <taxon>Chromadorea</taxon>
        <taxon>Rhabditida</taxon>
        <taxon>Rhabditina</taxon>
        <taxon>Rhabditomorpha</taxon>
        <taxon>Rhabditoidea</taxon>
        <taxon>Rhabditidae</taxon>
        <taxon>Mesorhabditinae</taxon>
        <taxon>Mesorhabditis</taxon>
    </lineage>
</organism>
<comment type="caution">
    <text evidence="2">The sequence shown here is derived from an EMBL/GenBank/DDBJ whole genome shotgun (WGS) entry which is preliminary data.</text>
</comment>
<feature type="region of interest" description="Disordered" evidence="1">
    <location>
        <begin position="1"/>
        <end position="84"/>
    </location>
</feature>
<accession>A0AA36CCD8</accession>
<reference evidence="2" key="1">
    <citation type="submission" date="2023-06" db="EMBL/GenBank/DDBJ databases">
        <authorList>
            <person name="Delattre M."/>
        </authorList>
    </citation>
    <scope>NUCLEOTIDE SEQUENCE</scope>
    <source>
        <strain evidence="2">AF72</strain>
    </source>
</reference>
<feature type="non-terminal residue" evidence="2">
    <location>
        <position position="1"/>
    </location>
</feature>
<evidence type="ECO:0000313" key="3">
    <source>
        <dbReference type="Proteomes" id="UP001177023"/>
    </source>
</evidence>
<name>A0AA36CCD8_9BILA</name>
<gene>
    <name evidence="2" type="ORF">MSPICULIGERA_LOCUS4400</name>
</gene>